<dbReference type="GO" id="GO:0046983">
    <property type="term" value="F:protein dimerization activity"/>
    <property type="evidence" value="ECO:0007669"/>
    <property type="project" value="InterPro"/>
</dbReference>
<reference evidence="1 2" key="2">
    <citation type="submission" date="2018-06" db="EMBL/GenBank/DDBJ databases">
        <authorList>
            <person name="Zhirakovskaya E."/>
        </authorList>
    </citation>
    <scope>NUCLEOTIDE SEQUENCE [LARGE SCALE GENOMIC DNA]</scope>
    <source>
        <strain evidence="1 2">FBKL4.011</strain>
    </source>
</reference>
<name>A0A364K9Z7_9BACL</name>
<dbReference type="EMBL" id="QJKK01000001">
    <property type="protein sequence ID" value="RAL27127.1"/>
    <property type="molecule type" value="Genomic_DNA"/>
</dbReference>
<sequence length="63" mass="7351">MEVTALDLGLGHPNVYELSQALDQLHNEWHREYAKELDKSVERIYPIRPHSSTIREVPIRTVV</sequence>
<proteinExistence type="predicted"/>
<dbReference type="InterPro" id="IPR036638">
    <property type="entry name" value="HLH_DNA-bd_sf"/>
</dbReference>
<evidence type="ECO:0000313" key="1">
    <source>
        <dbReference type="EMBL" id="RAL27127.1"/>
    </source>
</evidence>
<accession>A0A364K9Z7</accession>
<gene>
    <name evidence="1" type="ORF">DL897_02755</name>
</gene>
<protein>
    <submittedName>
        <fullName evidence="1">Uncharacterized protein</fullName>
    </submittedName>
</protein>
<evidence type="ECO:0000313" key="2">
    <source>
        <dbReference type="Proteomes" id="UP000251213"/>
    </source>
</evidence>
<dbReference type="AlphaFoldDB" id="A0A364K9Z7"/>
<dbReference type="OrthoDB" id="1684493at2"/>
<organism evidence="1 2">
    <name type="scientific">Thermoflavimicrobium daqui</name>
    <dbReference type="NCBI Taxonomy" id="2137476"/>
    <lineage>
        <taxon>Bacteria</taxon>
        <taxon>Bacillati</taxon>
        <taxon>Bacillota</taxon>
        <taxon>Bacilli</taxon>
        <taxon>Bacillales</taxon>
        <taxon>Thermoactinomycetaceae</taxon>
        <taxon>Thermoflavimicrobium</taxon>
    </lineage>
</organism>
<comment type="caution">
    <text evidence="1">The sequence shown here is derived from an EMBL/GenBank/DDBJ whole genome shotgun (WGS) entry which is preliminary data.</text>
</comment>
<keyword evidence="2" id="KW-1185">Reference proteome</keyword>
<reference evidence="1 2" key="1">
    <citation type="submission" date="2018-06" db="EMBL/GenBank/DDBJ databases">
        <title>Thermoflavimicrobium daqus sp. nov., a thermophilic microbe isolated from Moutai-flavour Daqu.</title>
        <authorList>
            <person name="Wang X."/>
            <person name="Zhou H."/>
        </authorList>
    </citation>
    <scope>NUCLEOTIDE SEQUENCE [LARGE SCALE GENOMIC DNA]</scope>
    <source>
        <strain evidence="1 2">FBKL4.011</strain>
    </source>
</reference>
<dbReference type="Proteomes" id="UP000251213">
    <property type="component" value="Unassembled WGS sequence"/>
</dbReference>
<dbReference type="Gene3D" id="4.10.280.10">
    <property type="entry name" value="Helix-loop-helix DNA-binding domain"/>
    <property type="match status" value="1"/>
</dbReference>